<evidence type="ECO:0000259" key="7">
    <source>
        <dbReference type="Pfam" id="PF08281"/>
    </source>
</evidence>
<dbReference type="InterPro" id="IPR013325">
    <property type="entry name" value="RNA_pol_sigma_r2"/>
</dbReference>
<dbReference type="Gene3D" id="1.10.10.10">
    <property type="entry name" value="Winged helix-like DNA-binding domain superfamily/Winged helix DNA-binding domain"/>
    <property type="match status" value="1"/>
</dbReference>
<dbReference type="Pfam" id="PF04542">
    <property type="entry name" value="Sigma70_r2"/>
    <property type="match status" value="1"/>
</dbReference>
<keyword evidence="9" id="KW-1185">Reference proteome</keyword>
<comment type="caution">
    <text evidence="8">The sequence shown here is derived from an EMBL/GenBank/DDBJ whole genome shotgun (WGS) entry which is preliminary data.</text>
</comment>
<dbReference type="PANTHER" id="PTHR43133:SF8">
    <property type="entry name" value="RNA POLYMERASE SIGMA FACTOR HI_1459-RELATED"/>
    <property type="match status" value="1"/>
</dbReference>
<dbReference type="EMBL" id="WIND01000009">
    <property type="protein sequence ID" value="MSU90399.1"/>
    <property type="molecule type" value="Genomic_DNA"/>
</dbReference>
<keyword evidence="3" id="KW-0731">Sigma factor</keyword>
<evidence type="ECO:0000313" key="8">
    <source>
        <dbReference type="EMBL" id="MSU90399.1"/>
    </source>
</evidence>
<evidence type="ECO:0000256" key="1">
    <source>
        <dbReference type="ARBA" id="ARBA00010641"/>
    </source>
</evidence>
<gene>
    <name evidence="8" type="ORF">GE300_12355</name>
</gene>
<evidence type="ECO:0000256" key="5">
    <source>
        <dbReference type="ARBA" id="ARBA00023163"/>
    </source>
</evidence>
<dbReference type="SUPFAM" id="SSF88946">
    <property type="entry name" value="Sigma2 domain of RNA polymerase sigma factors"/>
    <property type="match status" value="1"/>
</dbReference>
<dbReference type="Gene3D" id="1.10.1740.10">
    <property type="match status" value="1"/>
</dbReference>
<dbReference type="PANTHER" id="PTHR43133">
    <property type="entry name" value="RNA POLYMERASE ECF-TYPE SIGMA FACTO"/>
    <property type="match status" value="1"/>
</dbReference>
<keyword evidence="2" id="KW-0805">Transcription regulation</keyword>
<accession>A0A6L5Z2A3</accession>
<dbReference type="InterPro" id="IPR013249">
    <property type="entry name" value="RNA_pol_sigma70_r4_t2"/>
</dbReference>
<dbReference type="InterPro" id="IPR039425">
    <property type="entry name" value="RNA_pol_sigma-70-like"/>
</dbReference>
<evidence type="ECO:0000256" key="4">
    <source>
        <dbReference type="ARBA" id="ARBA00023125"/>
    </source>
</evidence>
<proteinExistence type="inferred from homology"/>
<feature type="domain" description="RNA polymerase sigma-70 region 2" evidence="6">
    <location>
        <begin position="25"/>
        <end position="91"/>
    </location>
</feature>
<comment type="similarity">
    <text evidence="1">Belongs to the sigma-70 factor family. ECF subfamily.</text>
</comment>
<dbReference type="InterPro" id="IPR036388">
    <property type="entry name" value="WH-like_DNA-bd_sf"/>
</dbReference>
<keyword evidence="5" id="KW-0804">Transcription</keyword>
<dbReference type="GO" id="GO:0006352">
    <property type="term" value="P:DNA-templated transcription initiation"/>
    <property type="evidence" value="ECO:0007669"/>
    <property type="project" value="InterPro"/>
</dbReference>
<dbReference type="AlphaFoldDB" id="A0A6L5Z2A3"/>
<evidence type="ECO:0000256" key="3">
    <source>
        <dbReference type="ARBA" id="ARBA00023082"/>
    </source>
</evidence>
<dbReference type="GO" id="GO:0016987">
    <property type="term" value="F:sigma factor activity"/>
    <property type="evidence" value="ECO:0007669"/>
    <property type="project" value="UniProtKB-KW"/>
</dbReference>
<dbReference type="Proteomes" id="UP000474957">
    <property type="component" value="Unassembled WGS sequence"/>
</dbReference>
<dbReference type="InterPro" id="IPR007627">
    <property type="entry name" value="RNA_pol_sigma70_r2"/>
</dbReference>
<dbReference type="GO" id="GO:0003677">
    <property type="term" value="F:DNA binding"/>
    <property type="evidence" value="ECO:0007669"/>
    <property type="project" value="UniProtKB-KW"/>
</dbReference>
<dbReference type="SUPFAM" id="SSF88659">
    <property type="entry name" value="Sigma3 and sigma4 domains of RNA polymerase sigma factors"/>
    <property type="match status" value="1"/>
</dbReference>
<sequence length="180" mass="20179">MRMEPSDRALVDRALAGDAGAFGLLVARHYDRIFRVAWRVLGSQADAEDLAQDVCAALPGKLDGFRAEARFTTWLHRVVVNAARDRLRRHATHARAVQGWGDVETLRRDEARQAADQQEWLVRAMTALPLDLRETVALVLGEEMTHAEAAAALGVSEGTVSWRMSEVRKRLRRLAEEERA</sequence>
<evidence type="ECO:0000256" key="2">
    <source>
        <dbReference type="ARBA" id="ARBA00023015"/>
    </source>
</evidence>
<dbReference type="InterPro" id="IPR013324">
    <property type="entry name" value="RNA_pol_sigma_r3/r4-like"/>
</dbReference>
<organism evidence="8 9">
    <name type="scientific">Halovulum marinum</name>
    <dbReference type="NCBI Taxonomy" id="2662447"/>
    <lineage>
        <taxon>Bacteria</taxon>
        <taxon>Pseudomonadati</taxon>
        <taxon>Pseudomonadota</taxon>
        <taxon>Alphaproteobacteria</taxon>
        <taxon>Rhodobacterales</taxon>
        <taxon>Paracoccaceae</taxon>
        <taxon>Halovulum</taxon>
    </lineage>
</organism>
<reference evidence="8 9" key="1">
    <citation type="submission" date="2019-10" db="EMBL/GenBank/DDBJ databases">
        <title>Cognatihalovulum marinum gen. nov. sp. nov., a new member of the family Rhodobacteraceae isolated from deep seawater of the Northwest Indian Ocean.</title>
        <authorList>
            <person name="Ruan C."/>
            <person name="Wang J."/>
            <person name="Zheng X."/>
            <person name="Song L."/>
            <person name="Zhu Y."/>
            <person name="Huang Y."/>
            <person name="Lu Z."/>
            <person name="Du W."/>
            <person name="Huang L."/>
            <person name="Dai X."/>
        </authorList>
    </citation>
    <scope>NUCLEOTIDE SEQUENCE [LARGE SCALE GENOMIC DNA]</scope>
    <source>
        <strain evidence="8 9">2CG4</strain>
    </source>
</reference>
<keyword evidence="4" id="KW-0238">DNA-binding</keyword>
<evidence type="ECO:0000313" key="9">
    <source>
        <dbReference type="Proteomes" id="UP000474957"/>
    </source>
</evidence>
<protein>
    <submittedName>
        <fullName evidence="8">Sigma-70 family RNA polymerase sigma factor</fullName>
    </submittedName>
</protein>
<evidence type="ECO:0000259" key="6">
    <source>
        <dbReference type="Pfam" id="PF04542"/>
    </source>
</evidence>
<dbReference type="InterPro" id="IPR014284">
    <property type="entry name" value="RNA_pol_sigma-70_dom"/>
</dbReference>
<name>A0A6L5Z2A3_9RHOB</name>
<dbReference type="Pfam" id="PF08281">
    <property type="entry name" value="Sigma70_r4_2"/>
    <property type="match status" value="1"/>
</dbReference>
<feature type="domain" description="RNA polymerase sigma factor 70 region 4 type 2" evidence="7">
    <location>
        <begin position="119"/>
        <end position="171"/>
    </location>
</feature>
<dbReference type="NCBIfam" id="TIGR02937">
    <property type="entry name" value="sigma70-ECF"/>
    <property type="match status" value="1"/>
</dbReference>